<dbReference type="OrthoDB" id="9873362at2"/>
<evidence type="ECO:0000256" key="1">
    <source>
        <dbReference type="SAM" id="SignalP"/>
    </source>
</evidence>
<organism evidence="2 3">
    <name type="scientific">Luteimonas cucumeris</name>
    <dbReference type="NCBI Taxonomy" id="985012"/>
    <lineage>
        <taxon>Bacteria</taxon>
        <taxon>Pseudomonadati</taxon>
        <taxon>Pseudomonadota</taxon>
        <taxon>Gammaproteobacteria</taxon>
        <taxon>Lysobacterales</taxon>
        <taxon>Lysobacteraceae</taxon>
        <taxon>Luteimonas</taxon>
    </lineage>
</organism>
<keyword evidence="3" id="KW-1185">Reference proteome</keyword>
<feature type="signal peptide" evidence="1">
    <location>
        <begin position="1"/>
        <end position="20"/>
    </location>
</feature>
<dbReference type="RefSeq" id="WP_144898679.1">
    <property type="nucleotide sequence ID" value="NZ_VLKN01000002.1"/>
</dbReference>
<evidence type="ECO:0000313" key="2">
    <source>
        <dbReference type="EMBL" id="TWI05041.1"/>
    </source>
</evidence>
<evidence type="ECO:0000313" key="3">
    <source>
        <dbReference type="Proteomes" id="UP000315167"/>
    </source>
</evidence>
<accession>A0A562LBM7</accession>
<sequence length="101" mass="11075">MEKRILALCGAIAITAVAHAQDTQPLPSHGEFIEQACVPAMLQQLGDAEAQHGFARAACECSYRLLSDRPTMTRERFEAAATVCRAEYEQDGAAFVRKYAE</sequence>
<comment type="caution">
    <text evidence="2">The sequence shown here is derived from an EMBL/GenBank/DDBJ whole genome shotgun (WGS) entry which is preliminary data.</text>
</comment>
<keyword evidence="1" id="KW-0732">Signal</keyword>
<proteinExistence type="predicted"/>
<dbReference type="Proteomes" id="UP000315167">
    <property type="component" value="Unassembled WGS sequence"/>
</dbReference>
<protein>
    <submittedName>
        <fullName evidence="2">Uncharacterized protein</fullName>
    </submittedName>
</protein>
<reference evidence="2 3" key="1">
    <citation type="journal article" date="2015" name="Stand. Genomic Sci.">
        <title>Genomic Encyclopedia of Bacterial and Archaeal Type Strains, Phase III: the genomes of soil and plant-associated and newly described type strains.</title>
        <authorList>
            <person name="Whitman W.B."/>
            <person name="Woyke T."/>
            <person name="Klenk H.P."/>
            <person name="Zhou Y."/>
            <person name="Lilburn T.G."/>
            <person name="Beck B.J."/>
            <person name="De Vos P."/>
            <person name="Vandamme P."/>
            <person name="Eisen J.A."/>
            <person name="Garrity G."/>
            <person name="Hugenholtz P."/>
            <person name="Kyrpides N.C."/>
        </authorList>
    </citation>
    <scope>NUCLEOTIDE SEQUENCE [LARGE SCALE GENOMIC DNA]</scope>
    <source>
        <strain evidence="2 3">CGMCC 1.10821</strain>
    </source>
</reference>
<name>A0A562LBM7_9GAMM</name>
<gene>
    <name evidence="2" type="ORF">IP90_01184</name>
</gene>
<dbReference type="EMBL" id="VLKN01000002">
    <property type="protein sequence ID" value="TWI05041.1"/>
    <property type="molecule type" value="Genomic_DNA"/>
</dbReference>
<dbReference type="AlphaFoldDB" id="A0A562LBM7"/>
<feature type="chain" id="PRO_5021916818" evidence="1">
    <location>
        <begin position="21"/>
        <end position="101"/>
    </location>
</feature>